<dbReference type="Proteomes" id="UP000326396">
    <property type="component" value="Linkage Group LG11"/>
</dbReference>
<gene>
    <name evidence="3" type="ORF">E3N88_07076</name>
</gene>
<evidence type="ECO:0000313" key="4">
    <source>
        <dbReference type="Proteomes" id="UP000326396"/>
    </source>
</evidence>
<reference evidence="3 4" key="1">
    <citation type="submission" date="2019-05" db="EMBL/GenBank/DDBJ databases">
        <title>Mikania micrantha, genome provides insights into the molecular mechanism of rapid growth.</title>
        <authorList>
            <person name="Liu B."/>
        </authorList>
    </citation>
    <scope>NUCLEOTIDE SEQUENCE [LARGE SCALE GENOMIC DNA]</scope>
    <source>
        <strain evidence="3">NLD-2019</strain>
        <tissue evidence="3">Leaf</tissue>
    </source>
</reference>
<name>A0A5N6PSX5_9ASTR</name>
<sequence>MAERQFQTTLKSVQTDGGGEFRKLTPFLSSLGIQHRFSCPHTSEQNGMVERRHRHVVETGLTLLAQSNVPHRFWHFAFETAVYLINRMPSRTNSHTSPFEHLFKRKPDLSFLRVFGCQCYPHLRSYNTHKMDFRSTSCIFLGYSTAHHGYRCFDPITDRISIARHVRFNELSFPFASTPLKISVPSPESPYISSYPNPSIPFSDPSLDMLLSQQKYINDLLVCAGLFTAKPVPTPMSTSHTLSLGDSPPFADPVKYRQIVGALQYATLTRPDISFAVNKVCQFMHSPTENHWSAVKRILRYLKGTSNQGLLLSHKSSSQLHAYTDTAFNSLSAFSDADWAGCPDDRRSTGGFAIYLGSNLVSWSARKQRTVSRSSTESEYKALADTVAELTWLQTLLQELRVRVQSVPTLWCDNLGATYLSANPVFHARTKHVEVDFHFVREKVAQGHLSVQFISTHDQIADVFTKPLSTDRFTLLRSKLQWQLIMYLNGSKQWPLEQMTIQCTNAELHDAKLKKEFQVGQKLGSSVRWKLDNQGTLKQVVNGHRLKPYVEMENSQQNMWMWRIFLSIHQFMKPTKGKHNFLSKQAIPLSWGGAAIGFMSHTMLEMTRTGEEKASSSKRPRNEEGTSQSIAYQEAHHEEKPE</sequence>
<feature type="compositionally biased region" description="Basic and acidic residues" evidence="1">
    <location>
        <begin position="608"/>
        <end position="624"/>
    </location>
</feature>
<organism evidence="3 4">
    <name type="scientific">Mikania micrantha</name>
    <name type="common">bitter vine</name>
    <dbReference type="NCBI Taxonomy" id="192012"/>
    <lineage>
        <taxon>Eukaryota</taxon>
        <taxon>Viridiplantae</taxon>
        <taxon>Streptophyta</taxon>
        <taxon>Embryophyta</taxon>
        <taxon>Tracheophyta</taxon>
        <taxon>Spermatophyta</taxon>
        <taxon>Magnoliopsida</taxon>
        <taxon>eudicotyledons</taxon>
        <taxon>Gunneridae</taxon>
        <taxon>Pentapetalae</taxon>
        <taxon>asterids</taxon>
        <taxon>campanulids</taxon>
        <taxon>Asterales</taxon>
        <taxon>Asteraceae</taxon>
        <taxon>Asteroideae</taxon>
        <taxon>Heliantheae alliance</taxon>
        <taxon>Eupatorieae</taxon>
        <taxon>Mikania</taxon>
    </lineage>
</organism>
<dbReference type="InterPro" id="IPR057670">
    <property type="entry name" value="SH3_retrovirus"/>
</dbReference>
<dbReference type="SUPFAM" id="SSF56672">
    <property type="entry name" value="DNA/RNA polymerases"/>
    <property type="match status" value="1"/>
</dbReference>
<dbReference type="SUPFAM" id="SSF53098">
    <property type="entry name" value="Ribonuclease H-like"/>
    <property type="match status" value="1"/>
</dbReference>
<protein>
    <recommendedName>
        <fullName evidence="2">Integrase catalytic domain-containing protein</fullName>
    </recommendedName>
</protein>
<evidence type="ECO:0000256" key="1">
    <source>
        <dbReference type="SAM" id="MobiDB-lite"/>
    </source>
</evidence>
<proteinExistence type="predicted"/>
<accession>A0A5N6PSX5</accession>
<dbReference type="Pfam" id="PF25597">
    <property type="entry name" value="SH3_retrovirus"/>
    <property type="match status" value="1"/>
</dbReference>
<dbReference type="AlphaFoldDB" id="A0A5N6PSX5"/>
<dbReference type="CDD" id="cd09272">
    <property type="entry name" value="RNase_HI_RT_Ty1"/>
    <property type="match status" value="1"/>
</dbReference>
<feature type="region of interest" description="Disordered" evidence="1">
    <location>
        <begin position="607"/>
        <end position="642"/>
    </location>
</feature>
<dbReference type="InterPro" id="IPR036397">
    <property type="entry name" value="RNaseH_sf"/>
</dbReference>
<feature type="domain" description="Integrase catalytic" evidence="2">
    <location>
        <begin position="1"/>
        <end position="106"/>
    </location>
</feature>
<evidence type="ECO:0000313" key="3">
    <source>
        <dbReference type="EMBL" id="KAD6796180.1"/>
    </source>
</evidence>
<dbReference type="InterPro" id="IPR012337">
    <property type="entry name" value="RNaseH-like_sf"/>
</dbReference>
<dbReference type="GO" id="GO:0003676">
    <property type="term" value="F:nucleic acid binding"/>
    <property type="evidence" value="ECO:0007669"/>
    <property type="project" value="InterPro"/>
</dbReference>
<dbReference type="GO" id="GO:0015074">
    <property type="term" value="P:DNA integration"/>
    <property type="evidence" value="ECO:0007669"/>
    <property type="project" value="InterPro"/>
</dbReference>
<dbReference type="InterPro" id="IPR001584">
    <property type="entry name" value="Integrase_cat-core"/>
</dbReference>
<comment type="caution">
    <text evidence="3">The sequence shown here is derived from an EMBL/GenBank/DDBJ whole genome shotgun (WGS) entry which is preliminary data.</text>
</comment>
<dbReference type="EMBL" id="SZYD01000003">
    <property type="protein sequence ID" value="KAD6796180.1"/>
    <property type="molecule type" value="Genomic_DNA"/>
</dbReference>
<dbReference type="PANTHER" id="PTHR11439">
    <property type="entry name" value="GAG-POL-RELATED RETROTRANSPOSON"/>
    <property type="match status" value="1"/>
</dbReference>
<keyword evidence="4" id="KW-1185">Reference proteome</keyword>
<dbReference type="Gene3D" id="3.30.420.10">
    <property type="entry name" value="Ribonuclease H-like superfamily/Ribonuclease H"/>
    <property type="match status" value="1"/>
</dbReference>
<dbReference type="PROSITE" id="PS50994">
    <property type="entry name" value="INTEGRASE"/>
    <property type="match status" value="1"/>
</dbReference>
<dbReference type="InterPro" id="IPR043502">
    <property type="entry name" value="DNA/RNA_pol_sf"/>
</dbReference>
<dbReference type="PANTHER" id="PTHR11439:SF453">
    <property type="entry name" value="RNA-DIRECTED DNA POLYMERASE"/>
    <property type="match status" value="1"/>
</dbReference>
<evidence type="ECO:0000259" key="2">
    <source>
        <dbReference type="PROSITE" id="PS50994"/>
    </source>
</evidence>